<evidence type="ECO:0008006" key="3">
    <source>
        <dbReference type="Google" id="ProtNLM"/>
    </source>
</evidence>
<organism evidence="1 2">
    <name type="scientific">Streptantibioticus rubrisoli</name>
    <dbReference type="NCBI Taxonomy" id="1387313"/>
    <lineage>
        <taxon>Bacteria</taxon>
        <taxon>Bacillati</taxon>
        <taxon>Actinomycetota</taxon>
        <taxon>Actinomycetes</taxon>
        <taxon>Kitasatosporales</taxon>
        <taxon>Streptomycetaceae</taxon>
        <taxon>Streptantibioticus</taxon>
    </lineage>
</organism>
<protein>
    <recommendedName>
        <fullName evidence="3">Metallothionein</fullName>
    </recommendedName>
</protein>
<evidence type="ECO:0000313" key="2">
    <source>
        <dbReference type="Proteomes" id="UP001206206"/>
    </source>
</evidence>
<gene>
    <name evidence="1" type="ORF">NON19_19500</name>
</gene>
<keyword evidence="2" id="KW-1185">Reference proteome</keyword>
<evidence type="ECO:0000313" key="1">
    <source>
        <dbReference type="EMBL" id="MCQ4044147.1"/>
    </source>
</evidence>
<dbReference type="RefSeq" id="WP_255929831.1">
    <property type="nucleotide sequence ID" value="NZ_JANFNH010000024.1"/>
</dbReference>
<comment type="caution">
    <text evidence="1">The sequence shown here is derived from an EMBL/GenBank/DDBJ whole genome shotgun (WGS) entry which is preliminary data.</text>
</comment>
<dbReference type="EMBL" id="JANFNH010000024">
    <property type="protein sequence ID" value="MCQ4044147.1"/>
    <property type="molecule type" value="Genomic_DNA"/>
</dbReference>
<name>A0ABT1PFK3_9ACTN</name>
<reference evidence="1 2" key="1">
    <citation type="submission" date="2022-06" db="EMBL/GenBank/DDBJ databases">
        <title>Draft genome sequence of type strain Streptomyces rubrisoli DSM 42083.</title>
        <authorList>
            <person name="Duangmal K."/>
            <person name="Klaysubun C."/>
        </authorList>
    </citation>
    <scope>NUCLEOTIDE SEQUENCE [LARGE SCALE GENOMIC DNA]</scope>
    <source>
        <strain evidence="1 2">DSM 42083</strain>
    </source>
</reference>
<dbReference type="Proteomes" id="UP001206206">
    <property type="component" value="Unassembled WGS sequence"/>
</dbReference>
<accession>A0ABT1PFK3</accession>
<proteinExistence type="predicted"/>
<sequence>MGHCEVCGNEYSMTFEVHAQGGAVHVFDCFECAIHRMAPICEHCRVQVVGHGVEADGRQFCSAHCAKAEGVQGIVDRVGAPTA</sequence>